<proteinExistence type="predicted"/>
<protein>
    <submittedName>
        <fullName evidence="2">Uncharacterized protein</fullName>
    </submittedName>
</protein>
<dbReference type="EMBL" id="PTQR01000006">
    <property type="protein sequence ID" value="TKX27257.1"/>
    <property type="molecule type" value="Genomic_DNA"/>
</dbReference>
<organism evidence="2 3">
    <name type="scientific">Elsinoe australis</name>
    <dbReference type="NCBI Taxonomy" id="40998"/>
    <lineage>
        <taxon>Eukaryota</taxon>
        <taxon>Fungi</taxon>
        <taxon>Dikarya</taxon>
        <taxon>Ascomycota</taxon>
        <taxon>Pezizomycotina</taxon>
        <taxon>Dothideomycetes</taxon>
        <taxon>Dothideomycetidae</taxon>
        <taxon>Myriangiales</taxon>
        <taxon>Elsinoaceae</taxon>
        <taxon>Elsinoe</taxon>
    </lineage>
</organism>
<feature type="compositionally biased region" description="Low complexity" evidence="1">
    <location>
        <begin position="7"/>
        <end position="23"/>
    </location>
</feature>
<reference evidence="2 3" key="1">
    <citation type="submission" date="2018-02" db="EMBL/GenBank/DDBJ databases">
        <title>Draft genome sequences of Elsinoe sp., causing black scab on jojoba.</title>
        <authorList>
            <person name="Stodart B."/>
            <person name="Jeffress S."/>
            <person name="Ash G."/>
            <person name="Arun Chinnappa K."/>
        </authorList>
    </citation>
    <scope>NUCLEOTIDE SEQUENCE [LARGE SCALE GENOMIC DNA]</scope>
    <source>
        <strain evidence="2 3">Hillstone_2</strain>
    </source>
</reference>
<evidence type="ECO:0000256" key="1">
    <source>
        <dbReference type="SAM" id="MobiDB-lite"/>
    </source>
</evidence>
<evidence type="ECO:0000313" key="3">
    <source>
        <dbReference type="Proteomes" id="UP000308133"/>
    </source>
</evidence>
<dbReference type="AlphaFoldDB" id="A0A4U7BGD2"/>
<gene>
    <name evidence="2" type="ORF">C1H76_0551</name>
</gene>
<evidence type="ECO:0000313" key="2">
    <source>
        <dbReference type="EMBL" id="TKX27257.1"/>
    </source>
</evidence>
<sequence length="80" mass="8617">MPSTFKSFSITSANSSTFSTSSNASSSAAAISSDYSGFLSISRLSFALYFFTYTSANSTCSLQCVLYEDSTRVTTLRSRN</sequence>
<name>A0A4U7BGD2_9PEZI</name>
<comment type="caution">
    <text evidence="2">The sequence shown here is derived from an EMBL/GenBank/DDBJ whole genome shotgun (WGS) entry which is preliminary data.</text>
</comment>
<accession>A0A4U7BGD2</accession>
<dbReference type="Proteomes" id="UP000308133">
    <property type="component" value="Unassembled WGS sequence"/>
</dbReference>
<feature type="region of interest" description="Disordered" evidence="1">
    <location>
        <begin position="1"/>
        <end position="23"/>
    </location>
</feature>